<dbReference type="GO" id="GO:0043215">
    <property type="term" value="P:daunorubicin transport"/>
    <property type="evidence" value="ECO:0007669"/>
    <property type="project" value="InterPro"/>
</dbReference>
<dbReference type="Pfam" id="PF00005">
    <property type="entry name" value="ABC_tran"/>
    <property type="match status" value="1"/>
</dbReference>
<evidence type="ECO:0000256" key="7">
    <source>
        <dbReference type="ARBA" id="ARBA00023136"/>
    </source>
</evidence>
<comment type="caution">
    <text evidence="10">The sequence shown here is derived from an EMBL/GenBank/DDBJ whole genome shotgun (WGS) entry which is preliminary data.</text>
</comment>
<name>A0A0G1XXS5_9BACT</name>
<sequence length="308" mass="33248">MQSITVAGVRKSFGEVKALRGVDLEVQKGTILGLLGPNGAGKTTLIRALATLLLPDEGSLYVEGYDAVKEPDAVRRLIGLTGQYAAVDEQLTGRENLVMVGRLYHMDIDAARVRAQELLEKFDLADAADRTLKTYSGGMRRRIDLAASLVNRPPVLFLDEPTIGLDPLSRRGLWGIIHELVTDGTTVLLTTQYLEEADYLSNNIVVIDRGVVIARGTPQELKTRAGGDVLEVRLSRPEQAIQAQAALTSLGDASITAPGVLVLPLPGNGKALPHAIRALDGANVGIEEFELRHPTLDEAFLHLTNRIV</sequence>
<dbReference type="GO" id="GO:0005886">
    <property type="term" value="C:plasma membrane"/>
    <property type="evidence" value="ECO:0007669"/>
    <property type="project" value="UniProtKB-SubCell"/>
</dbReference>
<comment type="similarity">
    <text evidence="8">Belongs to the ABC transporter superfamily. Drug exporter-1 (DrugE1) (TC 3.A.1.105) family.</text>
</comment>
<dbReference type="PROSITE" id="PS00211">
    <property type="entry name" value="ABC_TRANSPORTER_1"/>
    <property type="match status" value="1"/>
</dbReference>
<dbReference type="PANTHER" id="PTHR42711:SF19">
    <property type="entry name" value="DOXORUBICIN RESISTANCE ATP-BINDING PROTEIN DRRA"/>
    <property type="match status" value="1"/>
</dbReference>
<evidence type="ECO:0000313" key="11">
    <source>
        <dbReference type="Proteomes" id="UP000034740"/>
    </source>
</evidence>
<keyword evidence="5" id="KW-0067">ATP-binding</keyword>
<keyword evidence="6" id="KW-1278">Translocase</keyword>
<keyword evidence="4" id="KW-0547">Nucleotide-binding</keyword>
<dbReference type="Pfam" id="PF13732">
    <property type="entry name" value="DrrA1-3_C"/>
    <property type="match status" value="1"/>
</dbReference>
<dbReference type="Proteomes" id="UP000034740">
    <property type="component" value="Unassembled WGS sequence"/>
</dbReference>
<evidence type="ECO:0000256" key="1">
    <source>
        <dbReference type="ARBA" id="ARBA00004413"/>
    </source>
</evidence>
<protein>
    <submittedName>
        <fullName evidence="10">Daunorubicin resistance ABC transporter ATPase subunit</fullName>
    </submittedName>
</protein>
<dbReference type="PROSITE" id="PS50893">
    <property type="entry name" value="ABC_TRANSPORTER_2"/>
    <property type="match status" value="1"/>
</dbReference>
<keyword evidence="3" id="KW-1003">Cell membrane</keyword>
<dbReference type="FunFam" id="3.40.50.300:FF:000589">
    <property type="entry name" value="ABC transporter, ATP-binding subunit"/>
    <property type="match status" value="1"/>
</dbReference>
<evidence type="ECO:0000256" key="5">
    <source>
        <dbReference type="ARBA" id="ARBA00022840"/>
    </source>
</evidence>
<evidence type="ECO:0000313" key="10">
    <source>
        <dbReference type="EMBL" id="KKW35695.1"/>
    </source>
</evidence>
<gene>
    <name evidence="10" type="ORF">UY83_C0004G0019</name>
</gene>
<dbReference type="GO" id="GO:0005524">
    <property type="term" value="F:ATP binding"/>
    <property type="evidence" value="ECO:0007669"/>
    <property type="project" value="UniProtKB-KW"/>
</dbReference>
<reference evidence="10 11" key="1">
    <citation type="journal article" date="2015" name="Nature">
        <title>rRNA introns, odd ribosomes, and small enigmatic genomes across a large radiation of phyla.</title>
        <authorList>
            <person name="Brown C.T."/>
            <person name="Hug L.A."/>
            <person name="Thomas B.C."/>
            <person name="Sharon I."/>
            <person name="Castelle C.J."/>
            <person name="Singh A."/>
            <person name="Wilkins M.J."/>
            <person name="Williams K.H."/>
            <person name="Banfield J.F."/>
        </authorList>
    </citation>
    <scope>NUCLEOTIDE SEQUENCE [LARGE SCALE GENOMIC DNA]</scope>
</reference>
<dbReference type="GO" id="GO:0016887">
    <property type="term" value="F:ATP hydrolysis activity"/>
    <property type="evidence" value="ECO:0007669"/>
    <property type="project" value="InterPro"/>
</dbReference>
<dbReference type="InterPro" id="IPR003593">
    <property type="entry name" value="AAA+_ATPase"/>
</dbReference>
<accession>A0A0G1XXS5</accession>
<organism evidence="10 11">
    <name type="scientific">Candidatus Adlerbacteria bacterium GW2011_GWA1_54_10</name>
    <dbReference type="NCBI Taxonomy" id="1618605"/>
    <lineage>
        <taxon>Bacteria</taxon>
        <taxon>Candidatus Adleribacteriota</taxon>
    </lineage>
</organism>
<dbReference type="PATRIC" id="fig|1618605.3.peg.340"/>
<dbReference type="InterPro" id="IPR027417">
    <property type="entry name" value="P-loop_NTPase"/>
</dbReference>
<dbReference type="InterPro" id="IPR050763">
    <property type="entry name" value="ABC_transporter_ATP-binding"/>
</dbReference>
<proteinExistence type="inferred from homology"/>
<dbReference type="InterPro" id="IPR017871">
    <property type="entry name" value="ABC_transporter-like_CS"/>
</dbReference>
<evidence type="ECO:0000256" key="8">
    <source>
        <dbReference type="ARBA" id="ARBA00049985"/>
    </source>
</evidence>
<evidence type="ECO:0000256" key="2">
    <source>
        <dbReference type="ARBA" id="ARBA00022448"/>
    </source>
</evidence>
<dbReference type="SUPFAM" id="SSF52540">
    <property type="entry name" value="P-loop containing nucleoside triphosphate hydrolases"/>
    <property type="match status" value="1"/>
</dbReference>
<keyword evidence="7" id="KW-0472">Membrane</keyword>
<dbReference type="GO" id="GO:1900753">
    <property type="term" value="P:doxorubicin transport"/>
    <property type="evidence" value="ECO:0007669"/>
    <property type="project" value="InterPro"/>
</dbReference>
<dbReference type="InterPro" id="IPR025302">
    <property type="entry name" value="DrrA1/2-like_C"/>
</dbReference>
<dbReference type="Gene3D" id="3.40.50.300">
    <property type="entry name" value="P-loop containing nucleotide triphosphate hydrolases"/>
    <property type="match status" value="1"/>
</dbReference>
<dbReference type="EMBL" id="LCRO01000004">
    <property type="protein sequence ID" value="KKW35695.1"/>
    <property type="molecule type" value="Genomic_DNA"/>
</dbReference>
<keyword evidence="2" id="KW-0813">Transport</keyword>
<dbReference type="SMART" id="SM00382">
    <property type="entry name" value="AAA"/>
    <property type="match status" value="1"/>
</dbReference>
<dbReference type="PANTHER" id="PTHR42711">
    <property type="entry name" value="ABC TRANSPORTER ATP-BINDING PROTEIN"/>
    <property type="match status" value="1"/>
</dbReference>
<evidence type="ECO:0000256" key="4">
    <source>
        <dbReference type="ARBA" id="ARBA00022741"/>
    </source>
</evidence>
<evidence type="ECO:0000256" key="6">
    <source>
        <dbReference type="ARBA" id="ARBA00022967"/>
    </source>
</evidence>
<dbReference type="InterPro" id="IPR005894">
    <property type="entry name" value="DrrA"/>
</dbReference>
<evidence type="ECO:0000256" key="3">
    <source>
        <dbReference type="ARBA" id="ARBA00022475"/>
    </source>
</evidence>
<feature type="domain" description="ABC transporter" evidence="9">
    <location>
        <begin position="4"/>
        <end position="234"/>
    </location>
</feature>
<comment type="subcellular location">
    <subcellularLocation>
        <location evidence="1">Cell membrane</location>
        <topology evidence="1">Peripheral membrane protein</topology>
        <orientation evidence="1">Cytoplasmic side</orientation>
    </subcellularLocation>
</comment>
<dbReference type="AlphaFoldDB" id="A0A0G1XXS5"/>
<dbReference type="NCBIfam" id="TIGR01188">
    <property type="entry name" value="drrA"/>
    <property type="match status" value="1"/>
</dbReference>
<dbReference type="InterPro" id="IPR003439">
    <property type="entry name" value="ABC_transporter-like_ATP-bd"/>
</dbReference>
<evidence type="ECO:0000259" key="9">
    <source>
        <dbReference type="PROSITE" id="PS50893"/>
    </source>
</evidence>